<dbReference type="InterPro" id="IPR038109">
    <property type="entry name" value="DNA_bind_recomb_sf"/>
</dbReference>
<reference evidence="5" key="2">
    <citation type="journal article" date="2023" name="Nat. Commun.">
        <title>Cultivation of marine bacteria of the SAR202 clade.</title>
        <authorList>
            <person name="Lim Y."/>
            <person name="Seo J.H."/>
            <person name="Giovannoni S.J."/>
            <person name="Kang I."/>
            <person name="Cho J.C."/>
        </authorList>
    </citation>
    <scope>NUCLEOTIDE SEQUENCE</scope>
    <source>
        <strain evidence="5">JH1073</strain>
    </source>
</reference>
<dbReference type="Proteomes" id="UP001219901">
    <property type="component" value="Chromosome"/>
</dbReference>
<evidence type="ECO:0000313" key="5">
    <source>
        <dbReference type="EMBL" id="WFG39885.1"/>
    </source>
</evidence>
<evidence type="ECO:0000313" key="4">
    <source>
        <dbReference type="EMBL" id="MDG0867752.1"/>
    </source>
</evidence>
<dbReference type="PROSITE" id="PS51737">
    <property type="entry name" value="RECOMBINASE_DNA_BIND"/>
    <property type="match status" value="1"/>
</dbReference>
<keyword evidence="6" id="KW-1185">Reference proteome</keyword>
<reference evidence="6 7" key="1">
    <citation type="submission" date="2019-11" db="EMBL/GenBank/DDBJ databases">
        <authorList>
            <person name="Cho J.-C."/>
        </authorList>
    </citation>
    <scope>NUCLEOTIDE SEQUENCE [LARGE SCALE GENOMIC DNA]</scope>
    <source>
        <strain evidence="5 6">JH1073</strain>
        <strain evidence="4 7">JH702</strain>
    </source>
</reference>
<dbReference type="Proteomes" id="UP001321249">
    <property type="component" value="Unassembled WGS sequence"/>
</dbReference>
<evidence type="ECO:0000256" key="1">
    <source>
        <dbReference type="ARBA" id="ARBA00023125"/>
    </source>
</evidence>
<dbReference type="InterPro" id="IPR011109">
    <property type="entry name" value="DNA_bind_recombinase_dom"/>
</dbReference>
<dbReference type="RefSeq" id="WP_342826411.1">
    <property type="nucleotide sequence ID" value="NZ_CP046146.1"/>
</dbReference>
<dbReference type="Pfam" id="PF07508">
    <property type="entry name" value="Recombinase"/>
    <property type="match status" value="1"/>
</dbReference>
<dbReference type="GO" id="GO:0003677">
    <property type="term" value="F:DNA binding"/>
    <property type="evidence" value="ECO:0007669"/>
    <property type="project" value="UniProtKB-KW"/>
</dbReference>
<dbReference type="EMBL" id="WMBE01000003">
    <property type="protein sequence ID" value="MDG0867752.1"/>
    <property type="molecule type" value="Genomic_DNA"/>
</dbReference>
<dbReference type="InterPro" id="IPR050639">
    <property type="entry name" value="SSR_resolvase"/>
</dbReference>
<evidence type="ECO:0000256" key="2">
    <source>
        <dbReference type="ARBA" id="ARBA00023172"/>
    </source>
</evidence>
<sequence length="401" mass="43912">MIASFKGANARLALVIVPDASHLAEDIETLVARLLELDKLGTEVRCTDPNRPDALQSGEELLGLGGRSPQRQARIRDAIVAKASRGEVLGRTPFGYEAGTDGLLKPAEAEAELVKEIFTTYAGPWHAEDSKPLGGPGLRAIARSLNDRGLLTRSGRPWSALAISGILKNRTYLGTYTRYGVRIAGSHEPLVEREIFNRADAVTKSRKPIRRRATEPPYLLGGIARCDLCGRGLSGLTRRRAWKRVDGTSASKSYRYYECPSRDARSERAVGVSRHSSWHADELEKAVLDQIRQWGVRTKKKLRPVVGDTQAEEISEAEREFTRAVRAVASAYGTLKDLAAPLQRLEKARAADGSEDVAQIDVEKLLTEVQGDDIAMAKAAATALLERVITSEESVELIPRV</sequence>
<gene>
    <name evidence="4" type="ORF">GKO46_11800</name>
    <name evidence="5" type="ORF">GKO48_09735</name>
</gene>
<name>A0AAJ5ZI89_9CHLR</name>
<dbReference type="Gene3D" id="3.90.1750.20">
    <property type="entry name" value="Putative Large Serine Recombinase, Chain B, Domain 2"/>
    <property type="match status" value="1"/>
</dbReference>
<protein>
    <recommendedName>
        <fullName evidence="3">Recombinase domain-containing protein</fullName>
    </recommendedName>
</protein>
<evidence type="ECO:0000313" key="6">
    <source>
        <dbReference type="Proteomes" id="UP001219901"/>
    </source>
</evidence>
<evidence type="ECO:0000313" key="7">
    <source>
        <dbReference type="Proteomes" id="UP001321249"/>
    </source>
</evidence>
<dbReference type="GO" id="GO:0000150">
    <property type="term" value="F:DNA strand exchange activity"/>
    <property type="evidence" value="ECO:0007669"/>
    <property type="project" value="InterPro"/>
</dbReference>
<feature type="domain" description="Recombinase" evidence="3">
    <location>
        <begin position="93"/>
        <end position="209"/>
    </location>
</feature>
<reference evidence="6" key="3">
    <citation type="submission" date="2023-06" db="EMBL/GenBank/DDBJ databases">
        <title>Pangenomics reveal diversification of enzyme families and niche specialization in globally abundant SAR202 bacteria.</title>
        <authorList>
            <person name="Saw J.H.W."/>
        </authorList>
    </citation>
    <scope>NUCLEOTIDE SEQUENCE [LARGE SCALE GENOMIC DNA]</scope>
    <source>
        <strain evidence="6">JH1073</strain>
    </source>
</reference>
<keyword evidence="2" id="KW-0233">DNA recombination</keyword>
<evidence type="ECO:0000259" key="3">
    <source>
        <dbReference type="PROSITE" id="PS51737"/>
    </source>
</evidence>
<organism evidence="5 6">
    <name type="scientific">Candidatus Lucifugimonas marina</name>
    <dbReference type="NCBI Taxonomy" id="3038979"/>
    <lineage>
        <taxon>Bacteria</taxon>
        <taxon>Bacillati</taxon>
        <taxon>Chloroflexota</taxon>
        <taxon>Dehalococcoidia</taxon>
        <taxon>SAR202 cluster</taxon>
        <taxon>Candidatus Lucifugimonadales</taxon>
        <taxon>Candidatus Lucifugimonadaceae</taxon>
        <taxon>Candidatus Lucifugimonas</taxon>
    </lineage>
</organism>
<dbReference type="InterPro" id="IPR025827">
    <property type="entry name" value="Zn_ribbon_recom_dom"/>
</dbReference>
<keyword evidence="1" id="KW-0238">DNA-binding</keyword>
<dbReference type="EMBL" id="CP046147">
    <property type="protein sequence ID" value="WFG39885.1"/>
    <property type="molecule type" value="Genomic_DNA"/>
</dbReference>
<dbReference type="PANTHER" id="PTHR30461:SF2">
    <property type="entry name" value="SERINE RECOMBINASE PINE-RELATED"/>
    <property type="match status" value="1"/>
</dbReference>
<dbReference type="AlphaFoldDB" id="A0AAJ5ZI89"/>
<accession>A0AAJ5ZI89</accession>
<proteinExistence type="predicted"/>
<dbReference type="PANTHER" id="PTHR30461">
    <property type="entry name" value="DNA-INVERTASE FROM LAMBDOID PROPHAGE"/>
    <property type="match status" value="1"/>
</dbReference>
<dbReference type="Pfam" id="PF13408">
    <property type="entry name" value="Zn_ribbon_recom"/>
    <property type="match status" value="1"/>
</dbReference>